<comment type="caution">
    <text evidence="3">The sequence shown here is derived from an EMBL/GenBank/DDBJ whole genome shotgun (WGS) entry which is preliminary data.</text>
</comment>
<dbReference type="PROSITE" id="PS51257">
    <property type="entry name" value="PROKAR_LIPOPROTEIN"/>
    <property type="match status" value="1"/>
</dbReference>
<feature type="chain" id="PRO_5047069864" evidence="2">
    <location>
        <begin position="24"/>
        <end position="281"/>
    </location>
</feature>
<sequence length="281" mass="30171">MLNDLSKFRIFALMLVLSTFAFTGCKDDDDDLPIPLPKTKVYELESVADPNIEGTATFVRLDERTTSITILLTGTPTGGRHPAHIHANTAAEGGPIVISLEPVNGTTGISTTIVQTTDAGTRVTYEDLLRFDGHVNVHLSQDQLDVIVAQGDIGQNELTGKSKQYALNEKDVPGISGSVLFEERKNGEALATIKLQNTPEGGIHPAHIHKNSAKEGGDIVFTFNPVNGSTGMSMTNVAKLDNGTPFGYKDVLRYDGYVNVHLSETQLNVIVAQGDIGKNAD</sequence>
<feature type="signal peptide" evidence="2">
    <location>
        <begin position="1"/>
        <end position="23"/>
    </location>
</feature>
<keyword evidence="2" id="KW-0732">Signal</keyword>
<keyword evidence="4" id="KW-1185">Reference proteome</keyword>
<dbReference type="SUPFAM" id="SSF49329">
    <property type="entry name" value="Cu,Zn superoxide dismutase-like"/>
    <property type="match status" value="2"/>
</dbReference>
<dbReference type="InterPro" id="IPR036423">
    <property type="entry name" value="SOD-like_Cu/Zn_dom_sf"/>
</dbReference>
<dbReference type="Gene3D" id="2.60.40.200">
    <property type="entry name" value="Superoxide dismutase, copper/zinc binding domain"/>
    <property type="match status" value="2"/>
</dbReference>
<dbReference type="EMBL" id="JBHUIM010000003">
    <property type="protein sequence ID" value="MFD2248383.1"/>
    <property type="molecule type" value="Genomic_DNA"/>
</dbReference>
<reference evidence="4" key="1">
    <citation type="journal article" date="2019" name="Int. J. Syst. Evol. Microbiol.">
        <title>The Global Catalogue of Microorganisms (GCM) 10K type strain sequencing project: providing services to taxonomists for standard genome sequencing and annotation.</title>
        <authorList>
            <consortium name="The Broad Institute Genomics Platform"/>
            <consortium name="The Broad Institute Genome Sequencing Center for Infectious Disease"/>
            <person name="Wu L."/>
            <person name="Ma J."/>
        </authorList>
    </citation>
    <scope>NUCLEOTIDE SEQUENCE [LARGE SCALE GENOMIC DNA]</scope>
    <source>
        <strain evidence="4">CGMCC 4.1782</strain>
    </source>
</reference>
<name>A0ABW5D2V5_9BACT</name>
<comment type="similarity">
    <text evidence="1">Belongs to the Cu-Zn superoxide dismutase family.</text>
</comment>
<evidence type="ECO:0000313" key="4">
    <source>
        <dbReference type="Proteomes" id="UP001597374"/>
    </source>
</evidence>
<organism evidence="3 4">
    <name type="scientific">Pontibacter ruber</name>
    <dbReference type="NCBI Taxonomy" id="1343895"/>
    <lineage>
        <taxon>Bacteria</taxon>
        <taxon>Pseudomonadati</taxon>
        <taxon>Bacteroidota</taxon>
        <taxon>Cytophagia</taxon>
        <taxon>Cytophagales</taxon>
        <taxon>Hymenobacteraceae</taxon>
        <taxon>Pontibacter</taxon>
    </lineage>
</organism>
<gene>
    <name evidence="3" type="ORF">ACFSKP_19105</name>
</gene>
<evidence type="ECO:0000313" key="3">
    <source>
        <dbReference type="EMBL" id="MFD2248383.1"/>
    </source>
</evidence>
<dbReference type="RefSeq" id="WP_250431638.1">
    <property type="nucleotide sequence ID" value="NZ_JALPRR010000004.1"/>
</dbReference>
<proteinExistence type="inferred from homology"/>
<accession>A0ABW5D2V5</accession>
<evidence type="ECO:0000256" key="2">
    <source>
        <dbReference type="SAM" id="SignalP"/>
    </source>
</evidence>
<evidence type="ECO:0000256" key="1">
    <source>
        <dbReference type="ARBA" id="ARBA00010457"/>
    </source>
</evidence>
<protein>
    <submittedName>
        <fullName evidence="3">CHRD domain-containing protein</fullName>
    </submittedName>
</protein>
<dbReference type="Proteomes" id="UP001597374">
    <property type="component" value="Unassembled WGS sequence"/>
</dbReference>